<dbReference type="InterPro" id="IPR011990">
    <property type="entry name" value="TPR-like_helical_dom_sf"/>
</dbReference>
<keyword evidence="3" id="KW-1185">Reference proteome</keyword>
<dbReference type="Proteomes" id="UP001307889">
    <property type="component" value="Chromosome 10"/>
</dbReference>
<feature type="repeat" description="TPR" evidence="1">
    <location>
        <begin position="391"/>
        <end position="424"/>
    </location>
</feature>
<protein>
    <recommendedName>
        <fullName evidence="4">Tetratricopeptide repeat protein</fullName>
    </recommendedName>
</protein>
<organism evidence="2 3">
    <name type="scientific">Nesidiocoris tenuis</name>
    <dbReference type="NCBI Taxonomy" id="355587"/>
    <lineage>
        <taxon>Eukaryota</taxon>
        <taxon>Metazoa</taxon>
        <taxon>Ecdysozoa</taxon>
        <taxon>Arthropoda</taxon>
        <taxon>Hexapoda</taxon>
        <taxon>Insecta</taxon>
        <taxon>Pterygota</taxon>
        <taxon>Neoptera</taxon>
        <taxon>Paraneoptera</taxon>
        <taxon>Hemiptera</taxon>
        <taxon>Heteroptera</taxon>
        <taxon>Panheteroptera</taxon>
        <taxon>Cimicomorpha</taxon>
        <taxon>Miridae</taxon>
        <taxon>Dicyphina</taxon>
        <taxon>Nesidiocoris</taxon>
    </lineage>
</organism>
<evidence type="ECO:0008006" key="4">
    <source>
        <dbReference type="Google" id="ProtNLM"/>
    </source>
</evidence>
<dbReference type="SMART" id="SM00028">
    <property type="entry name" value="TPR"/>
    <property type="match status" value="9"/>
</dbReference>
<dbReference type="PROSITE" id="PS50005">
    <property type="entry name" value="TPR"/>
    <property type="match status" value="1"/>
</dbReference>
<gene>
    <name evidence="2" type="ORF">NTJ_11989</name>
</gene>
<sequence>MRNGGSGDSATLNPSNGLQEIKFWWGARKDLNFIPVVGTIVFFSARVVQNSDGQLEWRSLYFDSKTGECLSHDKDEASEELNRTGDRLFSDGRYADAAEYFENAYQSCSRHYRNEERFRNNKRRAESEIEAISLNGQGDQRFAQGDYRGAITKYQEAYDKSNVQTRYGLYRTNKEKASAELEAISLNGQGDQRFAQGDYRGAIAKYQEAYDKSNVQTRYGLYRTNKEKASAELEAISLNGQGDQRFAQGDYRGAIAKYQEAYDKSNVQTRYGLYRTNKEKASAELEAISLNGQGDQRFAQGDYRGAIAKYQEAYDKSNVQTRYGLYRTNKEKASAELEAISLNGQGDQRFAQGDYHGAITKYQEAYDLSRVESKRQIYHTNLEKARVESEAEEANSRGDVLFQRGEYEKAFEKYRDAANLSAVATNLQNYLANRDKSQDEMVASNLKSSGDSFFERGEYSEAWRAYQRASDASRVNKALYSTAKDRAKRETEAKKLNCQGNEFFEQGNYSEARAKFNEAHETSQTARDRSAYLLRETQTQAIVDTLSSLENSWSEAWKAENDGRDQEAAQLFQRVQDDSGEAARAFSGVSKFRLYAALATLKIDGNDSFNQGLESQQKGVQLLREALNLRTRQNYETAHSNLEEARSCFTNAIAKFDEGSQNDERFASSIELVRELIEEVIRSIDLANREMQSTGMGNLRLDFSVANSSVTNVNNGDSKDYHANI</sequence>
<reference evidence="2 3" key="1">
    <citation type="submission" date="2023-09" db="EMBL/GenBank/DDBJ databases">
        <title>Nesidiocoris tenuis whole genome shotgun sequence.</title>
        <authorList>
            <person name="Shibata T."/>
            <person name="Shimoda M."/>
            <person name="Kobayashi T."/>
            <person name="Uehara T."/>
        </authorList>
    </citation>
    <scope>NUCLEOTIDE SEQUENCE [LARGE SCALE GENOMIC DNA]</scope>
    <source>
        <strain evidence="2 3">Japan</strain>
    </source>
</reference>
<proteinExistence type="predicted"/>
<name>A0ABN7B8Q8_9HEMI</name>
<dbReference type="InterPro" id="IPR019734">
    <property type="entry name" value="TPR_rpt"/>
</dbReference>
<dbReference type="Gene3D" id="1.25.40.10">
    <property type="entry name" value="Tetratricopeptide repeat domain"/>
    <property type="match status" value="4"/>
</dbReference>
<dbReference type="EMBL" id="AP028918">
    <property type="protein sequence ID" value="BES99172.1"/>
    <property type="molecule type" value="Genomic_DNA"/>
</dbReference>
<accession>A0ABN7B8Q8</accession>
<evidence type="ECO:0000313" key="2">
    <source>
        <dbReference type="EMBL" id="BES99172.1"/>
    </source>
</evidence>
<dbReference type="SUPFAM" id="SSF48452">
    <property type="entry name" value="TPR-like"/>
    <property type="match status" value="3"/>
</dbReference>
<evidence type="ECO:0000256" key="1">
    <source>
        <dbReference type="PROSITE-ProRule" id="PRU00339"/>
    </source>
</evidence>
<evidence type="ECO:0000313" key="3">
    <source>
        <dbReference type="Proteomes" id="UP001307889"/>
    </source>
</evidence>
<keyword evidence="1" id="KW-0802">TPR repeat</keyword>